<feature type="coiled-coil region" evidence="6">
    <location>
        <begin position="465"/>
        <end position="516"/>
    </location>
</feature>
<sequence length="1188" mass="133404">MLLKSLELQGFKTFPDKTTLTFDRGITAVVGPNGSGKSNISDAMRWVLGEQSTRILRCSRMEDVIFNGTPTRRAQGYAEVTLTIDNSGRELAFDSDAVAVTRRYYRSGDSEYLLNKAAVRLRDIHELFMDTGLGRDGYSIIGQGKIDSIVGARSEDRREVFEEAAGISRFRYRKEDSERRLRQAEENLLRLRDILSELEARVGPLREQAEKAKQYLEYEKERRGLEIGLWLHTLARSAKILRENDDRILVIRGRYEEIEKKIEEIGRRTEENFSEMNGLSAKADGLRNTASAKDEEAVRLDGNVLVLENDCAHNRETAERLRRELEQAESSGRDLDKEIAAKDAEIAAKAEDILQRQQETEQARQSLSGIEQKMAEYSGQIEQAARLLAEQTERSADARVQATTAASSMDEISRRLDAIAEAGSRHETRRQELSDALTQYRTAHDEWSQKAAALTNAARGYEMRLETRRKKAETLRGQVQQLQLDTQEQLRRAKLLEDLEKNMEGFQQSVKTVMKEASRGTLSGIHGPVSRLFRVRPEWAVAIETALGGAMQNIAVSTEQDAKRAIALLKQRDGGRATFLPISTMKGRNLQESGLEDCPGFVGIAAGLCEYEDQYAGILSFLLGRIAVAEDLDSAVSIARRYQYRFRIVTLDGQVVNTGGSLTGGSLAKNSGLLGRASEIERIRQKAAALEQKLRQAEESFKAAQQEASAAEAALAGARGELSSAQEETVRLDAEIRRVSSELQTLDKSRAELDEEAARAKIRRQEFQSAYDAAQEALRRASEQMERANETLSAIGADRDKMNAEYSALAEKIQELKLQELAAHKDKAALEMAREDLLRRRGDQGNRVQSVRDEILAADAANQRISEEIVRIRKQAETLRAEAETLRGDAAQLVEQRMELEKRSSELRVQERDQTAQREEAGHELARLEERRDGLQKEYDEIIRRLWEEYSLTRREAESEASPIEDVPASQRRLNELKGKIRALGSVNVAAVEEYREVSGRYEFLKSQIDDAEKSRGDLLSLIRDLTRQMRDLFLERFARINENFGSTFRELFEGGTASLALSDPEDVLGSGIEISVQPPGKIVTHLEALSGGEKALVAIALYFAIMKVNPPPFCVMDEIEAALDDVNVDRFAAYLRRMNESTQFIAITHRRGTMEEADVLYGVTMQDEGVSKLLELRSPDQPADRAG</sequence>
<accession>A0A9D1DRE1</accession>
<dbReference type="PANTHER" id="PTHR43977">
    <property type="entry name" value="STRUCTURAL MAINTENANCE OF CHROMOSOMES PROTEIN 3"/>
    <property type="match status" value="1"/>
</dbReference>
<evidence type="ECO:0000256" key="2">
    <source>
        <dbReference type="ARBA" id="ARBA00022741"/>
    </source>
</evidence>
<comment type="similarity">
    <text evidence="6">Belongs to the SMC family.</text>
</comment>
<comment type="subunit">
    <text evidence="6">Homodimer.</text>
</comment>
<evidence type="ECO:0000259" key="7">
    <source>
        <dbReference type="SMART" id="SM00968"/>
    </source>
</evidence>
<evidence type="ECO:0000256" key="5">
    <source>
        <dbReference type="ARBA" id="ARBA00023125"/>
    </source>
</evidence>
<dbReference type="Gene3D" id="3.40.50.300">
    <property type="entry name" value="P-loop containing nucleotide triphosphate hydrolases"/>
    <property type="match status" value="2"/>
</dbReference>
<gene>
    <name evidence="6 8" type="primary">smc</name>
    <name evidence="8" type="ORF">IAA54_07985</name>
</gene>
<dbReference type="InterPro" id="IPR036277">
    <property type="entry name" value="SMC_hinge_sf"/>
</dbReference>
<dbReference type="GO" id="GO:0006260">
    <property type="term" value="P:DNA replication"/>
    <property type="evidence" value="ECO:0007669"/>
    <property type="project" value="UniProtKB-UniRule"/>
</dbReference>
<dbReference type="Pfam" id="PF06470">
    <property type="entry name" value="SMC_hinge"/>
    <property type="match status" value="1"/>
</dbReference>
<feature type="coiled-coil region" evidence="6">
    <location>
        <begin position="680"/>
        <end position="819"/>
    </location>
</feature>
<evidence type="ECO:0000256" key="6">
    <source>
        <dbReference type="HAMAP-Rule" id="MF_01894"/>
    </source>
</evidence>
<dbReference type="GO" id="GO:0016887">
    <property type="term" value="F:ATP hydrolysis activity"/>
    <property type="evidence" value="ECO:0007669"/>
    <property type="project" value="InterPro"/>
</dbReference>
<keyword evidence="4 6" id="KW-0175">Coiled coil</keyword>
<keyword evidence="3 6" id="KW-0067">ATP-binding</keyword>
<dbReference type="SUPFAM" id="SSF52540">
    <property type="entry name" value="P-loop containing nucleoside triphosphate hydrolases"/>
    <property type="match status" value="1"/>
</dbReference>
<dbReference type="Gene3D" id="1.20.1060.20">
    <property type="match status" value="1"/>
</dbReference>
<comment type="subcellular location">
    <subcellularLocation>
        <location evidence="6">Cytoplasm</location>
    </subcellularLocation>
</comment>
<evidence type="ECO:0000313" key="8">
    <source>
        <dbReference type="EMBL" id="HIR57596.1"/>
    </source>
</evidence>
<dbReference type="GO" id="GO:0007062">
    <property type="term" value="P:sister chromatid cohesion"/>
    <property type="evidence" value="ECO:0007669"/>
    <property type="project" value="InterPro"/>
</dbReference>
<dbReference type="Pfam" id="PF02463">
    <property type="entry name" value="SMC_N"/>
    <property type="match status" value="1"/>
</dbReference>
<feature type="binding site" evidence="6">
    <location>
        <begin position="32"/>
        <end position="39"/>
    </location>
    <ligand>
        <name>ATP</name>
        <dbReference type="ChEBI" id="CHEBI:30616"/>
    </ligand>
</feature>
<dbReference type="InterPro" id="IPR024704">
    <property type="entry name" value="SMC"/>
</dbReference>
<dbReference type="GO" id="GO:0030261">
    <property type="term" value="P:chromosome condensation"/>
    <property type="evidence" value="ECO:0007669"/>
    <property type="project" value="InterPro"/>
</dbReference>
<dbReference type="GO" id="GO:0003677">
    <property type="term" value="F:DNA binding"/>
    <property type="evidence" value="ECO:0007669"/>
    <property type="project" value="UniProtKB-UniRule"/>
</dbReference>
<dbReference type="Proteomes" id="UP000886785">
    <property type="component" value="Unassembled WGS sequence"/>
</dbReference>
<dbReference type="GO" id="GO:0007059">
    <property type="term" value="P:chromosome segregation"/>
    <property type="evidence" value="ECO:0007669"/>
    <property type="project" value="UniProtKB-UniRule"/>
</dbReference>
<feature type="coiled-coil region" evidence="6">
    <location>
        <begin position="311"/>
        <end position="338"/>
    </location>
</feature>
<evidence type="ECO:0000256" key="4">
    <source>
        <dbReference type="ARBA" id="ARBA00023054"/>
    </source>
</evidence>
<evidence type="ECO:0000256" key="3">
    <source>
        <dbReference type="ARBA" id="ARBA00022840"/>
    </source>
</evidence>
<keyword evidence="1 6" id="KW-0963">Cytoplasm</keyword>
<dbReference type="HAMAP" id="MF_01894">
    <property type="entry name" value="Smc_prok"/>
    <property type="match status" value="1"/>
</dbReference>
<protein>
    <recommendedName>
        <fullName evidence="6">Chromosome partition protein Smc</fullName>
    </recommendedName>
</protein>
<evidence type="ECO:0000313" key="9">
    <source>
        <dbReference type="Proteomes" id="UP000886785"/>
    </source>
</evidence>
<comment type="domain">
    <text evidence="6">Contains large globular domains required for ATP hydrolysis at each terminus and a third globular domain forming a flexible hinge near the middle of the molecule. These domains are separated by coiled-coil structures.</text>
</comment>
<keyword evidence="5 6" id="KW-0238">DNA-binding</keyword>
<dbReference type="EMBL" id="DVHF01000087">
    <property type="protein sequence ID" value="HIR57596.1"/>
    <property type="molecule type" value="Genomic_DNA"/>
</dbReference>
<feature type="coiled-coil region" evidence="6">
    <location>
        <begin position="862"/>
        <end position="945"/>
    </location>
</feature>
<keyword evidence="2 6" id="KW-0547">Nucleotide-binding</keyword>
<dbReference type="InterPro" id="IPR010935">
    <property type="entry name" value="SMC_hinge"/>
</dbReference>
<comment type="caution">
    <text evidence="8">The sequence shown here is derived from an EMBL/GenBank/DDBJ whole genome shotgun (WGS) entry which is preliminary data.</text>
</comment>
<comment type="function">
    <text evidence="6">Required for chromosome condensation and partitioning.</text>
</comment>
<name>A0A9D1DRE1_9FIRM</name>
<dbReference type="GO" id="GO:0005694">
    <property type="term" value="C:chromosome"/>
    <property type="evidence" value="ECO:0007669"/>
    <property type="project" value="InterPro"/>
</dbReference>
<organism evidence="8 9">
    <name type="scientific">Candidatus Gallacutalibacter pullicola</name>
    <dbReference type="NCBI Taxonomy" id="2840830"/>
    <lineage>
        <taxon>Bacteria</taxon>
        <taxon>Bacillati</taxon>
        <taxon>Bacillota</taxon>
        <taxon>Clostridia</taxon>
        <taxon>Eubacteriales</taxon>
        <taxon>Candidatus Gallacutalibacter</taxon>
    </lineage>
</organism>
<dbReference type="SUPFAM" id="SSF75553">
    <property type="entry name" value="Smc hinge domain"/>
    <property type="match status" value="1"/>
</dbReference>
<dbReference type="GO" id="GO:0005524">
    <property type="term" value="F:ATP binding"/>
    <property type="evidence" value="ECO:0007669"/>
    <property type="project" value="UniProtKB-UniRule"/>
</dbReference>
<dbReference type="GO" id="GO:0005737">
    <property type="term" value="C:cytoplasm"/>
    <property type="evidence" value="ECO:0007669"/>
    <property type="project" value="UniProtKB-SubCell"/>
</dbReference>
<feature type="coiled-coil region" evidence="6">
    <location>
        <begin position="367"/>
        <end position="394"/>
    </location>
</feature>
<dbReference type="CDD" id="cd03278">
    <property type="entry name" value="ABC_SMC_barmotin"/>
    <property type="match status" value="1"/>
</dbReference>
<feature type="coiled-coil region" evidence="6">
    <location>
        <begin position="167"/>
        <end position="201"/>
    </location>
</feature>
<dbReference type="InterPro" id="IPR011890">
    <property type="entry name" value="SMC_prok"/>
</dbReference>
<proteinExistence type="inferred from homology"/>
<dbReference type="NCBIfam" id="TIGR02168">
    <property type="entry name" value="SMC_prok_B"/>
    <property type="match status" value="1"/>
</dbReference>
<reference evidence="8" key="2">
    <citation type="journal article" date="2021" name="PeerJ">
        <title>Extensive microbial diversity within the chicken gut microbiome revealed by metagenomics and culture.</title>
        <authorList>
            <person name="Gilroy R."/>
            <person name="Ravi A."/>
            <person name="Getino M."/>
            <person name="Pursley I."/>
            <person name="Horton D.L."/>
            <person name="Alikhan N.F."/>
            <person name="Baker D."/>
            <person name="Gharbi K."/>
            <person name="Hall N."/>
            <person name="Watson M."/>
            <person name="Adriaenssens E.M."/>
            <person name="Foster-Nyarko E."/>
            <person name="Jarju S."/>
            <person name="Secka A."/>
            <person name="Antonio M."/>
            <person name="Oren A."/>
            <person name="Chaudhuri R.R."/>
            <person name="La Ragione R."/>
            <person name="Hildebrand F."/>
            <person name="Pallen M.J."/>
        </authorList>
    </citation>
    <scope>NUCLEOTIDE SEQUENCE</scope>
    <source>
        <strain evidence="8">ChiSjej1B19-7085</strain>
    </source>
</reference>
<feature type="domain" description="SMC hinge" evidence="7">
    <location>
        <begin position="523"/>
        <end position="639"/>
    </location>
</feature>
<dbReference type="PIRSF" id="PIRSF005719">
    <property type="entry name" value="SMC"/>
    <property type="match status" value="1"/>
</dbReference>
<dbReference type="AlphaFoldDB" id="A0A9D1DRE1"/>
<dbReference type="InterPro" id="IPR027417">
    <property type="entry name" value="P-loop_NTPase"/>
</dbReference>
<dbReference type="InterPro" id="IPR003395">
    <property type="entry name" value="RecF/RecN/SMC_N"/>
</dbReference>
<dbReference type="Gene3D" id="3.30.70.1620">
    <property type="match status" value="1"/>
</dbReference>
<reference evidence="8" key="1">
    <citation type="submission" date="2020-10" db="EMBL/GenBank/DDBJ databases">
        <authorList>
            <person name="Gilroy R."/>
        </authorList>
    </citation>
    <scope>NUCLEOTIDE SEQUENCE</scope>
    <source>
        <strain evidence="8">ChiSjej1B19-7085</strain>
    </source>
</reference>
<dbReference type="SMART" id="SM00968">
    <property type="entry name" value="SMC_hinge"/>
    <property type="match status" value="1"/>
</dbReference>
<evidence type="ECO:0000256" key="1">
    <source>
        <dbReference type="ARBA" id="ARBA00022490"/>
    </source>
</evidence>